<sequence>MMDAAGVPVSQQRYLSTALVNNLASSIHNSDRTLAERMAPLEAVFAAVKKPDLQRAIFSQCVKAGLPPLLQPMAVALAQGDRGVAGRLAEAVLVDPPGSAGGSSDQPPHPDLLAGPVQIGDGLDRARRTGLLFTRLIQHGLARNGGDLDAAVVQTRSDLFGNRPILPGDIVLP</sequence>
<reference evidence="1 2" key="1">
    <citation type="submission" date="2023-07" db="EMBL/GenBank/DDBJ databases">
        <title>Genomic Encyclopedia of Type Strains, Phase IV (KMG-IV): sequencing the most valuable type-strain genomes for metagenomic binning, comparative biology and taxonomic classification.</title>
        <authorList>
            <person name="Goeker M."/>
        </authorList>
    </citation>
    <scope>NUCLEOTIDE SEQUENCE [LARGE SCALE GENOMIC DNA]</scope>
    <source>
        <strain evidence="1 2">DSM 5896</strain>
    </source>
</reference>
<protein>
    <submittedName>
        <fullName evidence="1">Uncharacterized protein</fullName>
    </submittedName>
</protein>
<name>A0ABU0FC46_9HYPH</name>
<evidence type="ECO:0000313" key="1">
    <source>
        <dbReference type="EMBL" id="MDQ0392187.1"/>
    </source>
</evidence>
<dbReference type="Proteomes" id="UP001237448">
    <property type="component" value="Unassembled WGS sequence"/>
</dbReference>
<accession>A0ABU0FC46</accession>
<dbReference type="EMBL" id="JAUSVK010000001">
    <property type="protein sequence ID" value="MDQ0392187.1"/>
    <property type="molecule type" value="Genomic_DNA"/>
</dbReference>
<evidence type="ECO:0000313" key="2">
    <source>
        <dbReference type="Proteomes" id="UP001237448"/>
    </source>
</evidence>
<organism evidence="1 2">
    <name type="scientific">Labrys monachus</name>
    <dbReference type="NCBI Taxonomy" id="217067"/>
    <lineage>
        <taxon>Bacteria</taxon>
        <taxon>Pseudomonadati</taxon>
        <taxon>Pseudomonadota</taxon>
        <taxon>Alphaproteobacteria</taxon>
        <taxon>Hyphomicrobiales</taxon>
        <taxon>Xanthobacteraceae</taxon>
        <taxon>Labrys</taxon>
    </lineage>
</organism>
<dbReference type="RefSeq" id="WP_307425696.1">
    <property type="nucleotide sequence ID" value="NZ_JAUSVK010000001.1"/>
</dbReference>
<proteinExistence type="predicted"/>
<comment type="caution">
    <text evidence="1">The sequence shown here is derived from an EMBL/GenBank/DDBJ whole genome shotgun (WGS) entry which is preliminary data.</text>
</comment>
<keyword evidence="2" id="KW-1185">Reference proteome</keyword>
<gene>
    <name evidence="1" type="ORF">J3R73_001979</name>
</gene>